<gene>
    <name evidence="2" type="ORF">E7027_05890</name>
</gene>
<evidence type="ECO:0000313" key="3">
    <source>
        <dbReference type="Proteomes" id="UP000725649"/>
    </source>
</evidence>
<sequence>MNKGFTLVEILVAVMITAILITMAVPIYDKTIEKSRISEARVVMKQLLEAKLRMLDAADKETYSPSYFGFENLEFALPCVSSTSSNGHKVTCSTKAFKFVLNPSGTIYGSTDKVTNAVCAVRLGGDNKGTTFLFLGELETGADNDKFLCNKGTNSSDTCEAYGLTSTGSAWCS</sequence>
<evidence type="ECO:0000313" key="2">
    <source>
        <dbReference type="EMBL" id="MBE6421635.1"/>
    </source>
</evidence>
<organism evidence="2 3">
    <name type="scientific">Candidatus Avelusimicrobium gallicola</name>
    <dbReference type="NCBI Taxonomy" id="2562704"/>
    <lineage>
        <taxon>Bacteria</taxon>
        <taxon>Pseudomonadati</taxon>
        <taxon>Elusimicrobiota</taxon>
        <taxon>Elusimicrobia</taxon>
        <taxon>Elusimicrobiales</taxon>
        <taxon>Elusimicrobiaceae</taxon>
        <taxon>Candidatus Avelusimicrobium</taxon>
    </lineage>
</organism>
<dbReference type="NCBIfam" id="TIGR02532">
    <property type="entry name" value="IV_pilin_GFxxxE"/>
    <property type="match status" value="1"/>
</dbReference>
<dbReference type="Pfam" id="PF07963">
    <property type="entry name" value="N_methyl"/>
    <property type="match status" value="1"/>
</dbReference>
<keyword evidence="1" id="KW-0472">Membrane</keyword>
<dbReference type="Gene3D" id="3.30.700.10">
    <property type="entry name" value="Glycoprotein, Type 4 Pilin"/>
    <property type="match status" value="1"/>
</dbReference>
<name>A0A928DQL2_9BACT</name>
<dbReference type="InterPro" id="IPR012902">
    <property type="entry name" value="N_methyl_site"/>
</dbReference>
<dbReference type="PROSITE" id="PS00409">
    <property type="entry name" value="PROKAR_NTER_METHYL"/>
    <property type="match status" value="1"/>
</dbReference>
<dbReference type="SUPFAM" id="SSF54523">
    <property type="entry name" value="Pili subunits"/>
    <property type="match status" value="1"/>
</dbReference>
<dbReference type="Proteomes" id="UP000725649">
    <property type="component" value="Unassembled WGS sequence"/>
</dbReference>
<accession>A0A928DQL2</accession>
<protein>
    <submittedName>
        <fullName evidence="2">Prepilin-type N-terminal cleavage/methylation domain-containing protein</fullName>
    </submittedName>
</protein>
<evidence type="ECO:0000256" key="1">
    <source>
        <dbReference type="SAM" id="Phobius"/>
    </source>
</evidence>
<dbReference type="AlphaFoldDB" id="A0A928DQL2"/>
<keyword evidence="1" id="KW-0812">Transmembrane</keyword>
<dbReference type="EMBL" id="SUVG01000006">
    <property type="protein sequence ID" value="MBE6421635.1"/>
    <property type="molecule type" value="Genomic_DNA"/>
</dbReference>
<comment type="caution">
    <text evidence="2">The sequence shown here is derived from an EMBL/GenBank/DDBJ whole genome shotgun (WGS) entry which is preliminary data.</text>
</comment>
<keyword evidence="1" id="KW-1133">Transmembrane helix</keyword>
<reference evidence="2" key="1">
    <citation type="submission" date="2019-04" db="EMBL/GenBank/DDBJ databases">
        <title>Evolution of Biomass-Degrading Anaerobic Consortia Revealed by Metagenomics.</title>
        <authorList>
            <person name="Peng X."/>
        </authorList>
    </citation>
    <scope>NUCLEOTIDE SEQUENCE</scope>
    <source>
        <strain evidence="2">SIG66</strain>
    </source>
</reference>
<dbReference type="InterPro" id="IPR045584">
    <property type="entry name" value="Pilin-like"/>
</dbReference>
<feature type="transmembrane region" description="Helical" evidence="1">
    <location>
        <begin position="6"/>
        <end position="28"/>
    </location>
</feature>
<proteinExistence type="predicted"/>